<organism evidence="1 2">
    <name type="scientific">Rugosimonospora africana</name>
    <dbReference type="NCBI Taxonomy" id="556532"/>
    <lineage>
        <taxon>Bacteria</taxon>
        <taxon>Bacillati</taxon>
        <taxon>Actinomycetota</taxon>
        <taxon>Actinomycetes</taxon>
        <taxon>Micromonosporales</taxon>
        <taxon>Micromonosporaceae</taxon>
        <taxon>Rugosimonospora</taxon>
    </lineage>
</organism>
<proteinExistence type="predicted"/>
<dbReference type="EMBL" id="BONZ01000075">
    <property type="protein sequence ID" value="GIH18930.1"/>
    <property type="molecule type" value="Genomic_DNA"/>
</dbReference>
<sequence>MKYPTDSGLLASAVVKIGRVVRRIKAAAAASRTRFRDRGRAGARRVRRIASTLRLRGAEARQETQATVFRITGELAALVDRAATETTAVARNARRFLRALHINGRARGRLVRAVNELDTLLVRAARLTAQARVRLGGGKPDSATRLVSLHDPQARPIRKGRIDRPVEFGY</sequence>
<evidence type="ECO:0000313" key="1">
    <source>
        <dbReference type="EMBL" id="GIH18930.1"/>
    </source>
</evidence>
<evidence type="ECO:0000313" key="2">
    <source>
        <dbReference type="Proteomes" id="UP000642748"/>
    </source>
</evidence>
<comment type="caution">
    <text evidence="1">The sequence shown here is derived from an EMBL/GenBank/DDBJ whole genome shotgun (WGS) entry which is preliminary data.</text>
</comment>
<accession>A0A8J3QWY1</accession>
<gene>
    <name evidence="1" type="ORF">Raf01_71020</name>
</gene>
<keyword evidence="2" id="KW-1185">Reference proteome</keyword>
<name>A0A8J3QWY1_9ACTN</name>
<dbReference type="AlphaFoldDB" id="A0A8J3QWY1"/>
<protein>
    <submittedName>
        <fullName evidence="1">Transposase</fullName>
    </submittedName>
</protein>
<reference evidence="1" key="1">
    <citation type="submission" date="2021-01" db="EMBL/GenBank/DDBJ databases">
        <title>Whole genome shotgun sequence of Rugosimonospora africana NBRC 104875.</title>
        <authorList>
            <person name="Komaki H."/>
            <person name="Tamura T."/>
        </authorList>
    </citation>
    <scope>NUCLEOTIDE SEQUENCE</scope>
    <source>
        <strain evidence="1">NBRC 104875</strain>
    </source>
</reference>
<dbReference type="Proteomes" id="UP000642748">
    <property type="component" value="Unassembled WGS sequence"/>
</dbReference>